<evidence type="ECO:0000256" key="1">
    <source>
        <dbReference type="PIRNR" id="PIRNR028103"/>
    </source>
</evidence>
<dbReference type="InterPro" id="IPR050990">
    <property type="entry name" value="UPF0237/GcvR_regulator"/>
</dbReference>
<dbReference type="InterPro" id="IPR016867">
    <property type="entry name" value="GcvR"/>
</dbReference>
<dbReference type="Proteomes" id="UP001253545">
    <property type="component" value="Unassembled WGS sequence"/>
</dbReference>
<evidence type="ECO:0000313" key="3">
    <source>
        <dbReference type="EMBL" id="MDT0593473.1"/>
    </source>
</evidence>
<dbReference type="PANTHER" id="PTHR34875">
    <property type="entry name" value="UPF0237 PROTEIN MJ1558"/>
    <property type="match status" value="1"/>
</dbReference>
<dbReference type="PROSITE" id="PS51671">
    <property type="entry name" value="ACT"/>
    <property type="match status" value="1"/>
</dbReference>
<feature type="domain" description="ACT" evidence="2">
    <location>
        <begin position="90"/>
        <end position="168"/>
    </location>
</feature>
<dbReference type="RefSeq" id="WP_311366985.1">
    <property type="nucleotide sequence ID" value="NZ_JAVRHX010000001.1"/>
</dbReference>
<keyword evidence="4" id="KW-1185">Reference proteome</keyword>
<sequence length="168" mass="18265">MNMQAMVLSIIGKDKSGLVEQLAQAVKNAEGNWLESSFCQLGGQFAGFVEIMLPRENHNALIQHCHSLSNLQITLVPASEKKANTHKIIKLLVTGNDRLGIVNDIASALKGFDINIESLSTVCESAPNWGSPMFSASIKISAEEGFNIDRIIETLEEIADDLVVDIKS</sequence>
<dbReference type="CDD" id="cd04869">
    <property type="entry name" value="ACT_GcvR_2"/>
    <property type="match status" value="1"/>
</dbReference>
<evidence type="ECO:0000313" key="4">
    <source>
        <dbReference type="Proteomes" id="UP001253545"/>
    </source>
</evidence>
<keyword evidence="1" id="KW-0804">Transcription</keyword>
<reference evidence="3 4" key="1">
    <citation type="submission" date="2023-09" db="EMBL/GenBank/DDBJ databases">
        <authorList>
            <person name="Rey-Velasco X."/>
        </authorList>
    </citation>
    <scope>NUCLEOTIDE SEQUENCE [LARGE SCALE GENOMIC DNA]</scope>
    <source>
        <strain evidence="3 4">P117</strain>
    </source>
</reference>
<proteinExistence type="predicted"/>
<keyword evidence="1" id="KW-0963">Cytoplasm</keyword>
<dbReference type="EMBL" id="JAVRHX010000001">
    <property type="protein sequence ID" value="MDT0593473.1"/>
    <property type="molecule type" value="Genomic_DNA"/>
</dbReference>
<dbReference type="PIRSF" id="PIRSF028103">
    <property type="entry name" value="GcvR"/>
    <property type="match status" value="1"/>
</dbReference>
<dbReference type="SUPFAM" id="SSF55021">
    <property type="entry name" value="ACT-like"/>
    <property type="match status" value="2"/>
</dbReference>
<organism evidence="3 4">
    <name type="scientific">Glaciecola petra</name>
    <dbReference type="NCBI Taxonomy" id="3075602"/>
    <lineage>
        <taxon>Bacteria</taxon>
        <taxon>Pseudomonadati</taxon>
        <taxon>Pseudomonadota</taxon>
        <taxon>Gammaproteobacteria</taxon>
        <taxon>Alteromonadales</taxon>
        <taxon>Alteromonadaceae</taxon>
        <taxon>Glaciecola</taxon>
    </lineage>
</organism>
<accession>A0ABU2ZLH4</accession>
<comment type="subcellular location">
    <subcellularLocation>
        <location evidence="1">Cytoplasm</location>
    </subcellularLocation>
</comment>
<dbReference type="InterPro" id="IPR002912">
    <property type="entry name" value="ACT_dom"/>
</dbReference>
<dbReference type="Gene3D" id="3.30.70.260">
    <property type="match status" value="2"/>
</dbReference>
<keyword evidence="1" id="KW-0678">Repressor</keyword>
<name>A0ABU2ZLH4_9ALTE</name>
<dbReference type="Pfam" id="PF13740">
    <property type="entry name" value="ACT_6"/>
    <property type="match status" value="1"/>
</dbReference>
<dbReference type="InterPro" id="IPR045865">
    <property type="entry name" value="ACT-like_dom_sf"/>
</dbReference>
<dbReference type="PANTHER" id="PTHR34875:SF6">
    <property type="entry name" value="UPF0237 PROTEIN MJ1558"/>
    <property type="match status" value="1"/>
</dbReference>
<gene>
    <name evidence="3" type="ORF">RM552_01280</name>
</gene>
<protein>
    <recommendedName>
        <fullName evidence="1">Glycine cleavage system transcriptional repressor</fullName>
    </recommendedName>
</protein>
<comment type="caution">
    <text evidence="3">The sequence shown here is derived from an EMBL/GenBank/DDBJ whole genome shotgun (WGS) entry which is preliminary data.</text>
</comment>
<evidence type="ECO:0000259" key="2">
    <source>
        <dbReference type="PROSITE" id="PS51671"/>
    </source>
</evidence>